<sequence length="101" mass="10206">MAGISTGPEAMTSGQWPWDVPVARHGARGARRLGGSVVPLTLLTTLLLAAGYGWLGMVADGPAGALIGAGAGLAVSAGIFVLVHRAVSGPARLRRRRAGRP</sequence>
<evidence type="ECO:0000313" key="2">
    <source>
        <dbReference type="EMBL" id="QES47720.1"/>
    </source>
</evidence>
<reference evidence="2 3" key="1">
    <citation type="submission" date="2018-05" db="EMBL/GenBank/DDBJ databases">
        <title>Streptomyces venezuelae.</title>
        <authorList>
            <person name="Kim W."/>
            <person name="Lee N."/>
            <person name="Cho B.-K."/>
        </authorList>
    </citation>
    <scope>NUCLEOTIDE SEQUENCE [LARGE SCALE GENOMIC DNA]</scope>
    <source>
        <strain evidence="2 3">ATCC 21782</strain>
    </source>
</reference>
<dbReference type="EMBL" id="CP029190">
    <property type="protein sequence ID" value="QES47720.1"/>
    <property type="molecule type" value="Genomic_DNA"/>
</dbReference>
<proteinExistence type="predicted"/>
<dbReference type="AlphaFoldDB" id="A0A5P2CZL4"/>
<accession>A0A5P2CZL4</accession>
<feature type="transmembrane region" description="Helical" evidence="1">
    <location>
        <begin position="33"/>
        <end position="54"/>
    </location>
</feature>
<feature type="transmembrane region" description="Helical" evidence="1">
    <location>
        <begin position="66"/>
        <end position="87"/>
    </location>
</feature>
<keyword evidence="1" id="KW-0472">Membrane</keyword>
<organism evidence="2 3">
    <name type="scientific">Streptomyces venezuelae</name>
    <dbReference type="NCBI Taxonomy" id="54571"/>
    <lineage>
        <taxon>Bacteria</taxon>
        <taxon>Bacillati</taxon>
        <taxon>Actinomycetota</taxon>
        <taxon>Actinomycetes</taxon>
        <taxon>Kitasatosporales</taxon>
        <taxon>Streptomycetaceae</taxon>
        <taxon>Streptomyces</taxon>
    </lineage>
</organism>
<evidence type="ECO:0000313" key="3">
    <source>
        <dbReference type="Proteomes" id="UP000325211"/>
    </source>
</evidence>
<dbReference type="Proteomes" id="UP000325211">
    <property type="component" value="Chromosome"/>
</dbReference>
<gene>
    <name evidence="2" type="ORF">DEJ50_07715</name>
</gene>
<evidence type="ECO:0000256" key="1">
    <source>
        <dbReference type="SAM" id="Phobius"/>
    </source>
</evidence>
<name>A0A5P2CZL4_STRVZ</name>
<protein>
    <submittedName>
        <fullName evidence="2">Uncharacterized protein</fullName>
    </submittedName>
</protein>
<keyword evidence="1" id="KW-1133">Transmembrane helix</keyword>
<keyword evidence="1" id="KW-0812">Transmembrane</keyword>